<evidence type="ECO:0000256" key="2">
    <source>
        <dbReference type="ARBA" id="ARBA00022840"/>
    </source>
</evidence>
<sequence length="466" mass="51858">MDFYDRLAQVTELLRSEGRASYRALKRQFDLDDDYLEDLKDALLYAHPMIDDGRGLIWADAADSAPESTSLPTARRELSTEAPGIAAETRTPDAERRQLTVMFCDLVDSTHLSGQLDPEDFHEVVRAYQQTVADVIRRFDGYIARYMGDGLLVYFGYPQAHEDNATRAVRTGLEIVSAMPDINARLSCHVAVIQAHPLRVRIGVHTGLVVIEEIGEGLSREHQALGETPNIAARIQGLAAPNTIVISEATCRLARGYFDCEALGERVLRGVAEPIAVYCVLQARGAHNPLDIASAHGLTPLIGREAEMVLLLERWQQAKSGQGQIVLLSGEAGIGKSRLGLVLKNQIADELCLLLECKSLPYYQNTALYPITDLLQRILNWKLDDTPEVKLDKLEKILRQYGFSLDETVSLFATLLSLPVPEDRYPPLNLPPLRQRQKTLESIVAIILELAQRKPLLFILTQVASY</sequence>
<dbReference type="GO" id="GO:0005524">
    <property type="term" value="F:ATP binding"/>
    <property type="evidence" value="ECO:0007669"/>
    <property type="project" value="UniProtKB-KW"/>
</dbReference>
<name>W4L651_ENTF1</name>
<dbReference type="SMART" id="SM00044">
    <property type="entry name" value="CYCc"/>
    <property type="match status" value="1"/>
</dbReference>
<evidence type="ECO:0000313" key="6">
    <source>
        <dbReference type="Proteomes" id="UP000019141"/>
    </source>
</evidence>
<dbReference type="InterPro" id="IPR027417">
    <property type="entry name" value="P-loop_NTPase"/>
</dbReference>
<dbReference type="Pfam" id="PF00211">
    <property type="entry name" value="Guanylate_cyc"/>
    <property type="match status" value="1"/>
</dbReference>
<dbReference type="GO" id="GO:0005737">
    <property type="term" value="C:cytoplasm"/>
    <property type="evidence" value="ECO:0007669"/>
    <property type="project" value="TreeGrafter"/>
</dbReference>
<dbReference type="InterPro" id="IPR001054">
    <property type="entry name" value="A/G_cyclase"/>
</dbReference>
<evidence type="ECO:0000256" key="3">
    <source>
        <dbReference type="SAM" id="MobiDB-lite"/>
    </source>
</evidence>
<keyword evidence="1" id="KW-0547">Nucleotide-binding</keyword>
<comment type="caution">
    <text evidence="5">The sequence shown here is derived from an EMBL/GenBank/DDBJ whole genome shotgun (WGS) entry which is preliminary data.</text>
</comment>
<keyword evidence="6" id="KW-1185">Reference proteome</keyword>
<organism evidence="5 6">
    <name type="scientific">Entotheonella factor</name>
    <dbReference type="NCBI Taxonomy" id="1429438"/>
    <lineage>
        <taxon>Bacteria</taxon>
        <taxon>Pseudomonadati</taxon>
        <taxon>Nitrospinota/Tectimicrobiota group</taxon>
        <taxon>Candidatus Tectimicrobiota</taxon>
        <taxon>Candidatus Entotheonellia</taxon>
        <taxon>Candidatus Entotheonellales</taxon>
        <taxon>Candidatus Entotheonellaceae</taxon>
        <taxon>Candidatus Entotheonella</taxon>
    </lineage>
</organism>
<feature type="region of interest" description="Disordered" evidence="3">
    <location>
        <begin position="67"/>
        <end position="92"/>
    </location>
</feature>
<evidence type="ECO:0000259" key="4">
    <source>
        <dbReference type="PROSITE" id="PS50125"/>
    </source>
</evidence>
<dbReference type="Proteomes" id="UP000019141">
    <property type="component" value="Unassembled WGS sequence"/>
</dbReference>
<dbReference type="EMBL" id="AZHW01001220">
    <property type="protein sequence ID" value="ETW93537.1"/>
    <property type="molecule type" value="Genomic_DNA"/>
</dbReference>
<dbReference type="PATRIC" id="fig|1429438.4.peg.7269"/>
<dbReference type="GO" id="GO:0035556">
    <property type="term" value="P:intracellular signal transduction"/>
    <property type="evidence" value="ECO:0007669"/>
    <property type="project" value="InterPro"/>
</dbReference>
<dbReference type="PANTHER" id="PTHR16305">
    <property type="entry name" value="TESTICULAR SOLUBLE ADENYLYL CYCLASE"/>
    <property type="match status" value="1"/>
</dbReference>
<evidence type="ECO:0000313" key="5">
    <source>
        <dbReference type="EMBL" id="ETW93537.1"/>
    </source>
</evidence>
<proteinExistence type="predicted"/>
<dbReference type="SUPFAM" id="SSF55073">
    <property type="entry name" value="Nucleotide cyclase"/>
    <property type="match status" value="1"/>
</dbReference>
<keyword evidence="2" id="KW-0067">ATP-binding</keyword>
<reference evidence="5 6" key="1">
    <citation type="journal article" date="2014" name="Nature">
        <title>An environmental bacterial taxon with a large and distinct metabolic repertoire.</title>
        <authorList>
            <person name="Wilson M.C."/>
            <person name="Mori T."/>
            <person name="Ruckert C."/>
            <person name="Uria A.R."/>
            <person name="Helf M.J."/>
            <person name="Takada K."/>
            <person name="Gernert C."/>
            <person name="Steffens U.A."/>
            <person name="Heycke N."/>
            <person name="Schmitt S."/>
            <person name="Rinke C."/>
            <person name="Helfrich E.J."/>
            <person name="Brachmann A.O."/>
            <person name="Gurgui C."/>
            <person name="Wakimoto T."/>
            <person name="Kracht M."/>
            <person name="Crusemann M."/>
            <person name="Hentschel U."/>
            <person name="Abe I."/>
            <person name="Matsunaga S."/>
            <person name="Kalinowski J."/>
            <person name="Takeyama H."/>
            <person name="Piel J."/>
        </authorList>
    </citation>
    <scope>NUCLEOTIDE SEQUENCE [LARGE SCALE GENOMIC DNA]</scope>
    <source>
        <strain evidence="6">TSY1</strain>
    </source>
</reference>
<dbReference type="Gene3D" id="3.30.70.1230">
    <property type="entry name" value="Nucleotide cyclase"/>
    <property type="match status" value="1"/>
</dbReference>
<feature type="domain" description="Guanylate cyclase" evidence="4">
    <location>
        <begin position="100"/>
        <end position="236"/>
    </location>
</feature>
<dbReference type="SUPFAM" id="SSF52540">
    <property type="entry name" value="P-loop containing nucleoside triphosphate hydrolases"/>
    <property type="match status" value="1"/>
</dbReference>
<dbReference type="PROSITE" id="PS50125">
    <property type="entry name" value="GUANYLATE_CYCLASE_2"/>
    <property type="match status" value="1"/>
</dbReference>
<evidence type="ECO:0000256" key="1">
    <source>
        <dbReference type="ARBA" id="ARBA00022741"/>
    </source>
</evidence>
<dbReference type="AlphaFoldDB" id="W4L651"/>
<dbReference type="PANTHER" id="PTHR16305:SF28">
    <property type="entry name" value="GUANYLATE CYCLASE DOMAIN-CONTAINING PROTEIN"/>
    <property type="match status" value="1"/>
</dbReference>
<gene>
    <name evidence="5" type="ORF">ETSY1_38765</name>
</gene>
<accession>W4L651</accession>
<dbReference type="GO" id="GO:0009190">
    <property type="term" value="P:cyclic nucleotide biosynthetic process"/>
    <property type="evidence" value="ECO:0007669"/>
    <property type="project" value="InterPro"/>
</dbReference>
<protein>
    <recommendedName>
        <fullName evidence="4">Guanylate cyclase domain-containing protein</fullName>
    </recommendedName>
</protein>
<dbReference type="Pfam" id="PF13191">
    <property type="entry name" value="AAA_16"/>
    <property type="match status" value="1"/>
</dbReference>
<dbReference type="GO" id="GO:0004016">
    <property type="term" value="F:adenylate cyclase activity"/>
    <property type="evidence" value="ECO:0007669"/>
    <property type="project" value="UniProtKB-ARBA"/>
</dbReference>
<dbReference type="InterPro" id="IPR041664">
    <property type="entry name" value="AAA_16"/>
</dbReference>
<dbReference type="InterPro" id="IPR029787">
    <property type="entry name" value="Nucleotide_cyclase"/>
</dbReference>
<dbReference type="CDD" id="cd07302">
    <property type="entry name" value="CHD"/>
    <property type="match status" value="1"/>
</dbReference>
<dbReference type="HOGENOM" id="CLU_046823_0_0_7"/>